<evidence type="ECO:0000256" key="2">
    <source>
        <dbReference type="SAM" id="SignalP"/>
    </source>
</evidence>
<organism evidence="3 4">
    <name type="scientific">Paraglaciecola aquimarina</name>
    <dbReference type="NCBI Taxonomy" id="1235557"/>
    <lineage>
        <taxon>Bacteria</taxon>
        <taxon>Pseudomonadati</taxon>
        <taxon>Pseudomonadota</taxon>
        <taxon>Gammaproteobacteria</taxon>
        <taxon>Alteromonadales</taxon>
        <taxon>Alteromonadaceae</taxon>
        <taxon>Paraglaciecola</taxon>
    </lineage>
</organism>
<sequence>MKKLVTLLSLGLILGFTSAANASLITSTDYSSVVTAPPANWTAVDTERLVDGVTATSGTGRFVGRINSGSALTSTDSYLISLNLASLFDISKVTLFNDYGVQMTHSVSTLTLSALDAFGAELYSADLTGLATGFTPSELFSGSIAGVSTLNFNITSTNADSSFEIREIQVEGKASMPSAVAVSAPSALGLLGLAALVLFRIRRK</sequence>
<comment type="caution">
    <text evidence="3">The sequence shown here is derived from an EMBL/GenBank/DDBJ whole genome shotgun (WGS) entry which is preliminary data.</text>
</comment>
<proteinExistence type="predicted"/>
<dbReference type="RefSeq" id="WP_316027494.1">
    <property type="nucleotide sequence ID" value="NZ_JAWDIO010000002.1"/>
</dbReference>
<keyword evidence="4" id="KW-1185">Reference proteome</keyword>
<protein>
    <recommendedName>
        <fullName evidence="5">PEP-CTERM protein-sorting domain-containing protein</fullName>
    </recommendedName>
</protein>
<evidence type="ECO:0000313" key="3">
    <source>
        <dbReference type="EMBL" id="MDU0355984.1"/>
    </source>
</evidence>
<feature type="chain" id="PRO_5046471986" description="PEP-CTERM protein-sorting domain-containing protein" evidence="2">
    <location>
        <begin position="23"/>
        <end position="204"/>
    </location>
</feature>
<feature type="signal peptide" evidence="2">
    <location>
        <begin position="1"/>
        <end position="22"/>
    </location>
</feature>
<dbReference type="EMBL" id="JAWDIO010000002">
    <property type="protein sequence ID" value="MDU0355984.1"/>
    <property type="molecule type" value="Genomic_DNA"/>
</dbReference>
<dbReference type="Proteomes" id="UP001247805">
    <property type="component" value="Unassembled WGS sequence"/>
</dbReference>
<keyword evidence="1" id="KW-0472">Membrane</keyword>
<keyword evidence="1" id="KW-1133">Transmembrane helix</keyword>
<gene>
    <name evidence="3" type="ORF">RS130_20680</name>
</gene>
<keyword evidence="1" id="KW-0812">Transmembrane</keyword>
<name>A0ABU3T134_9ALTE</name>
<keyword evidence="2" id="KW-0732">Signal</keyword>
<evidence type="ECO:0000256" key="1">
    <source>
        <dbReference type="SAM" id="Phobius"/>
    </source>
</evidence>
<accession>A0ABU3T134</accession>
<reference evidence="3 4" key="1">
    <citation type="submission" date="2023-10" db="EMBL/GenBank/DDBJ databases">
        <title>Glaciecola aquimarina strain GGW-M5 nov., isolated from a coastal seawater.</title>
        <authorList>
            <person name="Bayburt H."/>
            <person name="Kim J.M."/>
            <person name="Choi B.J."/>
            <person name="Jeon C.O."/>
        </authorList>
    </citation>
    <scope>NUCLEOTIDE SEQUENCE [LARGE SCALE GENOMIC DNA]</scope>
    <source>
        <strain evidence="3 4">KCTC 32108</strain>
    </source>
</reference>
<feature type="transmembrane region" description="Helical" evidence="1">
    <location>
        <begin position="179"/>
        <end position="199"/>
    </location>
</feature>
<evidence type="ECO:0008006" key="5">
    <source>
        <dbReference type="Google" id="ProtNLM"/>
    </source>
</evidence>
<evidence type="ECO:0000313" key="4">
    <source>
        <dbReference type="Proteomes" id="UP001247805"/>
    </source>
</evidence>